<proteinExistence type="inferred from homology"/>
<dbReference type="InterPro" id="IPR004625">
    <property type="entry name" value="PyrdxlKinase"/>
</dbReference>
<keyword evidence="8" id="KW-0732">Signal</keyword>
<protein>
    <recommendedName>
        <fullName evidence="2">pyridoxal kinase</fullName>
        <ecNumber evidence="2">2.7.1.35</ecNumber>
    </recommendedName>
    <alternativeName>
        <fullName evidence="7">Pyridoxine kinase</fullName>
    </alternativeName>
</protein>
<gene>
    <name evidence="10" type="ORF">CBOVIS_LOCUS9003</name>
</gene>
<dbReference type="Proteomes" id="UP000494206">
    <property type="component" value="Unassembled WGS sequence"/>
</dbReference>
<sequence>MLLLLGITLIFAPSSTNSLMCLQCGGAKYENLIRLSRDKCCNATPLMCDKGQVCLRAHVYSPYGNFFLSGCHTDEENLSGCDFHTLPHNSSVHRCVCKDSECQNKFPGDCSVEGISVLRTTKMSSNAILMELERERDRRILSIQSHVVHGYAGNKCSVFPLQLHGFEVDFINSVQFSNHAGTIEFLSLAPRYANVKGQRLDAKDLEELYEGLKLNNINNYSHILTGYCGNVTFLEKIVDVVKDIKEKNPDSIFICDPVLGDNGRYYTPLELMPVYRDAVLPLADVLTPNAFELGELTGYVVNTENECLKAINALHKKGIRTIVVTSGVTNAQTETTLRCYASVWENGSNSSYRFTFPRLLGAFVGTGDVFASLLLVWLEESRYDIAIAVKNTLGCMQALIKKTSEYAQGQCDSNSKATCELRLIQSRKELLWPPNTENISVEIIE</sequence>
<keyword evidence="4" id="KW-0547">Nucleotide-binding</keyword>
<name>A0A8S1F046_9PELO</name>
<dbReference type="EMBL" id="CADEPM010000006">
    <property type="protein sequence ID" value="CAB3407012.1"/>
    <property type="molecule type" value="Genomic_DNA"/>
</dbReference>
<comment type="caution">
    <text evidence="10">The sequence shown here is derived from an EMBL/GenBank/DDBJ whole genome shotgun (WGS) entry which is preliminary data.</text>
</comment>
<dbReference type="CDD" id="cd01173">
    <property type="entry name" value="pyridoxal_pyridoxamine_kinase"/>
    <property type="match status" value="1"/>
</dbReference>
<dbReference type="GO" id="GO:0005524">
    <property type="term" value="F:ATP binding"/>
    <property type="evidence" value="ECO:0007669"/>
    <property type="project" value="UniProtKB-KW"/>
</dbReference>
<dbReference type="InterPro" id="IPR011611">
    <property type="entry name" value="PfkB_dom"/>
</dbReference>
<accession>A0A8S1F046</accession>
<dbReference type="PANTHER" id="PTHR10534:SF2">
    <property type="entry name" value="PYRIDOXAL KINASE"/>
    <property type="match status" value="1"/>
</dbReference>
<keyword evidence="5" id="KW-0418">Kinase</keyword>
<dbReference type="OrthoDB" id="2104723at2759"/>
<dbReference type="AlphaFoldDB" id="A0A8S1F046"/>
<keyword evidence="3" id="KW-0808">Transferase</keyword>
<dbReference type="GO" id="GO:0009443">
    <property type="term" value="P:pyridoxal 5'-phosphate salvage"/>
    <property type="evidence" value="ECO:0007669"/>
    <property type="project" value="InterPro"/>
</dbReference>
<evidence type="ECO:0000259" key="9">
    <source>
        <dbReference type="Pfam" id="PF00294"/>
    </source>
</evidence>
<keyword evidence="6" id="KW-0067">ATP-binding</keyword>
<evidence type="ECO:0000256" key="3">
    <source>
        <dbReference type="ARBA" id="ARBA00022679"/>
    </source>
</evidence>
<evidence type="ECO:0000313" key="10">
    <source>
        <dbReference type="EMBL" id="CAB3407012.1"/>
    </source>
</evidence>
<evidence type="ECO:0000256" key="8">
    <source>
        <dbReference type="SAM" id="SignalP"/>
    </source>
</evidence>
<dbReference type="GO" id="GO:0005829">
    <property type="term" value="C:cytosol"/>
    <property type="evidence" value="ECO:0007669"/>
    <property type="project" value="TreeGrafter"/>
</dbReference>
<reference evidence="10 11" key="1">
    <citation type="submission" date="2020-04" db="EMBL/GenBank/DDBJ databases">
        <authorList>
            <person name="Laetsch R D."/>
            <person name="Stevens L."/>
            <person name="Kumar S."/>
            <person name="Blaxter L. M."/>
        </authorList>
    </citation>
    <scope>NUCLEOTIDE SEQUENCE [LARGE SCALE GENOMIC DNA]</scope>
</reference>
<evidence type="ECO:0000256" key="6">
    <source>
        <dbReference type="ARBA" id="ARBA00022840"/>
    </source>
</evidence>
<dbReference type="GO" id="GO:0008478">
    <property type="term" value="F:pyridoxal kinase activity"/>
    <property type="evidence" value="ECO:0007669"/>
    <property type="project" value="UniProtKB-EC"/>
</dbReference>
<dbReference type="Pfam" id="PF00294">
    <property type="entry name" value="PfkB"/>
    <property type="match status" value="1"/>
</dbReference>
<dbReference type="EC" id="2.7.1.35" evidence="2"/>
<feature type="chain" id="PRO_5035919906" description="pyridoxal kinase" evidence="8">
    <location>
        <begin position="19"/>
        <end position="445"/>
    </location>
</feature>
<dbReference type="Gene3D" id="3.40.1190.20">
    <property type="match status" value="1"/>
</dbReference>
<feature type="signal peptide" evidence="8">
    <location>
        <begin position="1"/>
        <end position="18"/>
    </location>
</feature>
<dbReference type="InterPro" id="IPR029056">
    <property type="entry name" value="Ribokinase-like"/>
</dbReference>
<dbReference type="PANTHER" id="PTHR10534">
    <property type="entry name" value="PYRIDOXAL KINASE"/>
    <property type="match status" value="1"/>
</dbReference>
<evidence type="ECO:0000256" key="2">
    <source>
        <dbReference type="ARBA" id="ARBA00012104"/>
    </source>
</evidence>
<evidence type="ECO:0000313" key="11">
    <source>
        <dbReference type="Proteomes" id="UP000494206"/>
    </source>
</evidence>
<evidence type="ECO:0000256" key="7">
    <source>
        <dbReference type="ARBA" id="ARBA00032808"/>
    </source>
</evidence>
<keyword evidence="11" id="KW-1185">Reference proteome</keyword>
<feature type="domain" description="Carbohydrate kinase PfkB" evidence="9">
    <location>
        <begin position="130"/>
        <end position="404"/>
    </location>
</feature>
<dbReference type="NCBIfam" id="TIGR00687">
    <property type="entry name" value="pyridox_kin"/>
    <property type="match status" value="1"/>
</dbReference>
<evidence type="ECO:0000256" key="4">
    <source>
        <dbReference type="ARBA" id="ARBA00022741"/>
    </source>
</evidence>
<evidence type="ECO:0000256" key="5">
    <source>
        <dbReference type="ARBA" id="ARBA00022777"/>
    </source>
</evidence>
<organism evidence="10 11">
    <name type="scientific">Caenorhabditis bovis</name>
    <dbReference type="NCBI Taxonomy" id="2654633"/>
    <lineage>
        <taxon>Eukaryota</taxon>
        <taxon>Metazoa</taxon>
        <taxon>Ecdysozoa</taxon>
        <taxon>Nematoda</taxon>
        <taxon>Chromadorea</taxon>
        <taxon>Rhabditida</taxon>
        <taxon>Rhabditina</taxon>
        <taxon>Rhabditomorpha</taxon>
        <taxon>Rhabditoidea</taxon>
        <taxon>Rhabditidae</taxon>
        <taxon>Peloderinae</taxon>
        <taxon>Caenorhabditis</taxon>
    </lineage>
</organism>
<comment type="similarity">
    <text evidence="1">Belongs to the pyridoxine kinase family.</text>
</comment>
<evidence type="ECO:0000256" key="1">
    <source>
        <dbReference type="ARBA" id="ARBA00008805"/>
    </source>
</evidence>
<dbReference type="SUPFAM" id="SSF53613">
    <property type="entry name" value="Ribokinase-like"/>
    <property type="match status" value="1"/>
</dbReference>